<comment type="similarity">
    <text evidence="5">Belongs to the cytochrome P450 family.</text>
</comment>
<feature type="binding site" description="axial binding residue" evidence="14">
    <location>
        <position position="447"/>
    </location>
    <ligand>
        <name>heme</name>
        <dbReference type="ChEBI" id="CHEBI:30413"/>
    </ligand>
    <ligandPart>
        <name>Fe</name>
        <dbReference type="ChEBI" id="CHEBI:18248"/>
    </ligandPart>
</feature>
<keyword evidence="6 14" id="KW-0349">Heme</keyword>
<evidence type="ECO:0000256" key="3">
    <source>
        <dbReference type="ARBA" id="ARBA00004174"/>
    </source>
</evidence>
<dbReference type="InterPro" id="IPR001128">
    <property type="entry name" value="Cyt_P450"/>
</dbReference>
<organism evidence="15 16">
    <name type="scientific">Loxostege sticticalis</name>
    <name type="common">Beet webworm moth</name>
    <dbReference type="NCBI Taxonomy" id="481309"/>
    <lineage>
        <taxon>Eukaryota</taxon>
        <taxon>Metazoa</taxon>
        <taxon>Ecdysozoa</taxon>
        <taxon>Arthropoda</taxon>
        <taxon>Hexapoda</taxon>
        <taxon>Insecta</taxon>
        <taxon>Pterygota</taxon>
        <taxon>Neoptera</taxon>
        <taxon>Endopterygota</taxon>
        <taxon>Lepidoptera</taxon>
        <taxon>Glossata</taxon>
        <taxon>Ditrysia</taxon>
        <taxon>Pyraloidea</taxon>
        <taxon>Crambidae</taxon>
        <taxon>Pyraustinae</taxon>
        <taxon>Loxostege</taxon>
    </lineage>
</organism>
<dbReference type="GO" id="GO:0005789">
    <property type="term" value="C:endoplasmic reticulum membrane"/>
    <property type="evidence" value="ECO:0007669"/>
    <property type="project" value="UniProtKB-SubCell"/>
</dbReference>
<dbReference type="InterPro" id="IPR050196">
    <property type="entry name" value="Cytochrome_P450_Monoox"/>
</dbReference>
<keyword evidence="9" id="KW-0492">Microsome</keyword>
<evidence type="ECO:0000256" key="14">
    <source>
        <dbReference type="PIRSR" id="PIRSR602401-1"/>
    </source>
</evidence>
<gene>
    <name evidence="15" type="ORF">ABMA28_008882</name>
</gene>
<dbReference type="PANTHER" id="PTHR24291:SF189">
    <property type="entry name" value="CYTOCHROME P450 4C3-RELATED"/>
    <property type="match status" value="1"/>
</dbReference>
<evidence type="ECO:0000256" key="2">
    <source>
        <dbReference type="ARBA" id="ARBA00003690"/>
    </source>
</evidence>
<name>A0ABD0SF00_LOXSC</name>
<dbReference type="PANTHER" id="PTHR24291">
    <property type="entry name" value="CYTOCHROME P450 FAMILY 4"/>
    <property type="match status" value="1"/>
</dbReference>
<dbReference type="InterPro" id="IPR002401">
    <property type="entry name" value="Cyt_P450_E_grp-I"/>
</dbReference>
<dbReference type="SUPFAM" id="SSF48264">
    <property type="entry name" value="Cytochrome P450"/>
    <property type="match status" value="1"/>
</dbReference>
<dbReference type="PRINTS" id="PR00385">
    <property type="entry name" value="P450"/>
</dbReference>
<dbReference type="InterPro" id="IPR036396">
    <property type="entry name" value="Cyt_P450_sf"/>
</dbReference>
<dbReference type="Proteomes" id="UP001549921">
    <property type="component" value="Unassembled WGS sequence"/>
</dbReference>
<evidence type="ECO:0000256" key="10">
    <source>
        <dbReference type="ARBA" id="ARBA00023002"/>
    </source>
</evidence>
<keyword evidence="10" id="KW-0560">Oxidoreductase</keyword>
<sequence length="503" mass="57522">MLWPLVLVGGLLASIWLQWRYKHRRMLKMAQDLPGPPTLPGLGNALQFMGQPEKLIVVIKELMVKYGDLCRFWLGPDLNIVVSNPDDVKILLQNPKNSIKGPQYKYMADLLGGGILSGSGPAWRKHRKIANPNYGKRAIESYAEVFNKEVALLLEAYRSLPAGKQFDLYYHIVQTTSYSVCQTLMGLSKEQTMNLPHIQDIIDGTPRVYDIVFDRMTKWYLQIDPVFWMSNYCKELNNFGSLITDFSKQIIIHRLNYLNTLGENCKMDLMNSSEDSLKNTQLSVIDRFILSGELDKEEMVNETFTIFTSSQEASAKISSFILLMMAYHPHCQDKLYKEIKSVMGDADRPVTDYDLKQMPYLEMVFKEVLRLFPIGAILQRTVCEDFVTSSGTIPAGSSLVIPIYHLHRDPRFWKNPDAFDPERFNPENTKLRHPNCYIPFSLGPMDCLGRYFGTKLVKTICVRVLQEFEVASRDSYQDLRVIIAISAASVNGFHAMLKPRVAK</sequence>
<evidence type="ECO:0000313" key="16">
    <source>
        <dbReference type="Proteomes" id="UP001549921"/>
    </source>
</evidence>
<comment type="function">
    <text evidence="2">May be involved in the metabolism of insect hormones and in the breakdown of synthetic insecticides.</text>
</comment>
<dbReference type="Gene3D" id="1.10.630.10">
    <property type="entry name" value="Cytochrome P450"/>
    <property type="match status" value="1"/>
</dbReference>
<evidence type="ECO:0000256" key="6">
    <source>
        <dbReference type="ARBA" id="ARBA00022617"/>
    </source>
</evidence>
<dbReference type="PRINTS" id="PR00463">
    <property type="entry name" value="EP450I"/>
</dbReference>
<dbReference type="GO" id="GO:0004497">
    <property type="term" value="F:monooxygenase activity"/>
    <property type="evidence" value="ECO:0007669"/>
    <property type="project" value="UniProtKB-KW"/>
</dbReference>
<evidence type="ECO:0000313" key="15">
    <source>
        <dbReference type="EMBL" id="KAL0818411.1"/>
    </source>
</evidence>
<comment type="subcellular location">
    <subcellularLocation>
        <location evidence="4">Endoplasmic reticulum membrane</location>
        <topology evidence="4">Peripheral membrane protein</topology>
    </subcellularLocation>
    <subcellularLocation>
        <location evidence="3">Microsome membrane</location>
        <topology evidence="3">Peripheral membrane protein</topology>
    </subcellularLocation>
</comment>
<evidence type="ECO:0000256" key="13">
    <source>
        <dbReference type="ARBA" id="ARBA00023136"/>
    </source>
</evidence>
<keyword evidence="11 14" id="KW-0408">Iron</keyword>
<evidence type="ECO:0000256" key="4">
    <source>
        <dbReference type="ARBA" id="ARBA00004406"/>
    </source>
</evidence>
<evidence type="ECO:0000256" key="7">
    <source>
        <dbReference type="ARBA" id="ARBA00022723"/>
    </source>
</evidence>
<reference evidence="15 16" key="1">
    <citation type="submission" date="2024-06" db="EMBL/GenBank/DDBJ databases">
        <title>A chromosome-level genome assembly of beet webworm, Loxostege sticticalis.</title>
        <authorList>
            <person name="Zhang Y."/>
        </authorList>
    </citation>
    <scope>NUCLEOTIDE SEQUENCE [LARGE SCALE GENOMIC DNA]</scope>
    <source>
        <strain evidence="15">AQ028</strain>
        <tissue evidence="15">Male pupae</tissue>
    </source>
</reference>
<dbReference type="AlphaFoldDB" id="A0ABD0SF00"/>
<dbReference type="GO" id="GO:0046872">
    <property type="term" value="F:metal ion binding"/>
    <property type="evidence" value="ECO:0007669"/>
    <property type="project" value="UniProtKB-KW"/>
</dbReference>
<evidence type="ECO:0000256" key="1">
    <source>
        <dbReference type="ARBA" id="ARBA00001971"/>
    </source>
</evidence>
<dbReference type="Pfam" id="PF00067">
    <property type="entry name" value="p450"/>
    <property type="match status" value="1"/>
</dbReference>
<evidence type="ECO:0008006" key="17">
    <source>
        <dbReference type="Google" id="ProtNLM"/>
    </source>
</evidence>
<keyword evidence="7 14" id="KW-0479">Metal-binding</keyword>
<proteinExistence type="inferred from homology"/>
<comment type="cofactor">
    <cofactor evidence="1 14">
        <name>heme</name>
        <dbReference type="ChEBI" id="CHEBI:30413"/>
    </cofactor>
</comment>
<keyword evidence="12" id="KW-0503">Monooxygenase</keyword>
<keyword evidence="8" id="KW-0256">Endoplasmic reticulum</keyword>
<evidence type="ECO:0000256" key="9">
    <source>
        <dbReference type="ARBA" id="ARBA00022848"/>
    </source>
</evidence>
<evidence type="ECO:0000256" key="5">
    <source>
        <dbReference type="ARBA" id="ARBA00010617"/>
    </source>
</evidence>
<dbReference type="EMBL" id="JBEDNZ010000022">
    <property type="protein sequence ID" value="KAL0818411.1"/>
    <property type="molecule type" value="Genomic_DNA"/>
</dbReference>
<protein>
    <recommendedName>
        <fullName evidence="17">Cytochrome P450</fullName>
    </recommendedName>
</protein>
<comment type="caution">
    <text evidence="15">The sequence shown here is derived from an EMBL/GenBank/DDBJ whole genome shotgun (WGS) entry which is preliminary data.</text>
</comment>
<keyword evidence="13" id="KW-0472">Membrane</keyword>
<accession>A0ABD0SF00</accession>
<evidence type="ECO:0000256" key="11">
    <source>
        <dbReference type="ARBA" id="ARBA00023004"/>
    </source>
</evidence>
<evidence type="ECO:0000256" key="8">
    <source>
        <dbReference type="ARBA" id="ARBA00022824"/>
    </source>
</evidence>
<evidence type="ECO:0000256" key="12">
    <source>
        <dbReference type="ARBA" id="ARBA00023033"/>
    </source>
</evidence>